<evidence type="ECO:0000313" key="2">
    <source>
        <dbReference type="EMBL" id="KAJ7367604.1"/>
    </source>
</evidence>
<organism evidence="2 3">
    <name type="scientific">Mycena albidolilacea</name>
    <dbReference type="NCBI Taxonomy" id="1033008"/>
    <lineage>
        <taxon>Eukaryota</taxon>
        <taxon>Fungi</taxon>
        <taxon>Dikarya</taxon>
        <taxon>Basidiomycota</taxon>
        <taxon>Agaricomycotina</taxon>
        <taxon>Agaricomycetes</taxon>
        <taxon>Agaricomycetidae</taxon>
        <taxon>Agaricales</taxon>
        <taxon>Marasmiineae</taxon>
        <taxon>Mycenaceae</taxon>
        <taxon>Mycena</taxon>
    </lineage>
</organism>
<evidence type="ECO:0000313" key="3">
    <source>
        <dbReference type="Proteomes" id="UP001218218"/>
    </source>
</evidence>
<keyword evidence="1" id="KW-0732">Signal</keyword>
<comment type="caution">
    <text evidence="2">The sequence shown here is derived from an EMBL/GenBank/DDBJ whole genome shotgun (WGS) entry which is preliminary data.</text>
</comment>
<dbReference type="AlphaFoldDB" id="A0AAD7ATJ3"/>
<reference evidence="2" key="1">
    <citation type="submission" date="2023-03" db="EMBL/GenBank/DDBJ databases">
        <title>Massive genome expansion in bonnet fungi (Mycena s.s.) driven by repeated elements and novel gene families across ecological guilds.</title>
        <authorList>
            <consortium name="Lawrence Berkeley National Laboratory"/>
            <person name="Harder C.B."/>
            <person name="Miyauchi S."/>
            <person name="Viragh M."/>
            <person name="Kuo A."/>
            <person name="Thoen E."/>
            <person name="Andreopoulos B."/>
            <person name="Lu D."/>
            <person name="Skrede I."/>
            <person name="Drula E."/>
            <person name="Henrissat B."/>
            <person name="Morin E."/>
            <person name="Kohler A."/>
            <person name="Barry K."/>
            <person name="LaButti K."/>
            <person name="Morin E."/>
            <person name="Salamov A."/>
            <person name="Lipzen A."/>
            <person name="Mereny Z."/>
            <person name="Hegedus B."/>
            <person name="Baldrian P."/>
            <person name="Stursova M."/>
            <person name="Weitz H."/>
            <person name="Taylor A."/>
            <person name="Grigoriev I.V."/>
            <person name="Nagy L.G."/>
            <person name="Martin F."/>
            <person name="Kauserud H."/>
        </authorList>
    </citation>
    <scope>NUCLEOTIDE SEQUENCE</scope>
    <source>
        <strain evidence="2">CBHHK002</strain>
    </source>
</reference>
<accession>A0AAD7ATJ3</accession>
<keyword evidence="3" id="KW-1185">Reference proteome</keyword>
<dbReference type="Proteomes" id="UP001218218">
    <property type="component" value="Unassembled WGS sequence"/>
</dbReference>
<evidence type="ECO:0000256" key="1">
    <source>
        <dbReference type="SAM" id="SignalP"/>
    </source>
</evidence>
<protein>
    <submittedName>
        <fullName evidence="2">Uncharacterized protein</fullName>
    </submittedName>
</protein>
<dbReference type="EMBL" id="JARIHO010000001">
    <property type="protein sequence ID" value="KAJ7367604.1"/>
    <property type="molecule type" value="Genomic_DNA"/>
</dbReference>
<gene>
    <name evidence="2" type="ORF">DFH08DRAFT_980125</name>
</gene>
<feature type="signal peptide" evidence="1">
    <location>
        <begin position="1"/>
        <end position="19"/>
    </location>
</feature>
<name>A0AAD7ATJ3_9AGAR</name>
<sequence>MAPIFYVILSLCIASCALAAPMQRRQTGNLECNLARLKIVTDVADAKVLVGQINTTLVRPSESDSSVAVVQAGLNSVDEAIRTILDEVLSGGTAPESSREQVDDGLSTANQALGLITDPSLNATVTTAQAKIANAGDDGASVVANCK</sequence>
<proteinExistence type="predicted"/>
<feature type="chain" id="PRO_5041954786" evidence="1">
    <location>
        <begin position="20"/>
        <end position="147"/>
    </location>
</feature>